<dbReference type="PRINTS" id="PR00114">
    <property type="entry name" value="STPHPHTASE"/>
</dbReference>
<dbReference type="AlphaFoldDB" id="A0A167J4Y7"/>
<proteinExistence type="predicted"/>
<comment type="caution">
    <text evidence="2">The sequence shown here is derived from an EMBL/GenBank/DDBJ whole genome shotgun (WGS) entry which is preliminary data.</text>
</comment>
<dbReference type="Pfam" id="PF00149">
    <property type="entry name" value="Metallophos"/>
    <property type="match status" value="1"/>
</dbReference>
<name>A0A167J4Y7_9FLAO</name>
<dbReference type="EMBL" id="LRXL01000026">
    <property type="protein sequence ID" value="OAB80342.1"/>
    <property type="molecule type" value="Genomic_DNA"/>
</dbReference>
<dbReference type="InterPro" id="IPR004843">
    <property type="entry name" value="Calcineurin-like_PHP"/>
</dbReference>
<dbReference type="PANTHER" id="PTHR42850">
    <property type="entry name" value="METALLOPHOSPHOESTERASE"/>
    <property type="match status" value="1"/>
</dbReference>
<feature type="domain" description="Calcineurin-like phosphoesterase" evidence="1">
    <location>
        <begin position="2"/>
        <end position="189"/>
    </location>
</feature>
<dbReference type="STRING" id="1763537.ULVI_06285"/>
<reference evidence="2 3" key="1">
    <citation type="submission" date="2016-02" db="EMBL/GenBank/DDBJ databases">
        <title>Ulvibacter sp. LPB0005, isolated from Thais luteostoma.</title>
        <authorList>
            <person name="Shin S.-K."/>
            <person name="Yi H."/>
        </authorList>
    </citation>
    <scope>NUCLEOTIDE SEQUENCE [LARGE SCALE GENOMIC DNA]</scope>
    <source>
        <strain evidence="2 3">LPB0005</strain>
    </source>
</reference>
<dbReference type="GO" id="GO:0008803">
    <property type="term" value="F:bis(5'-nucleosyl)-tetraphosphatase (symmetrical) activity"/>
    <property type="evidence" value="ECO:0007669"/>
    <property type="project" value="TreeGrafter"/>
</dbReference>
<evidence type="ECO:0000313" key="2">
    <source>
        <dbReference type="EMBL" id="OAB80342.1"/>
    </source>
</evidence>
<dbReference type="GO" id="GO:0005737">
    <property type="term" value="C:cytoplasm"/>
    <property type="evidence" value="ECO:0007669"/>
    <property type="project" value="TreeGrafter"/>
</dbReference>
<dbReference type="InterPro" id="IPR006186">
    <property type="entry name" value="Ser/Thr-sp_prot-phosphatase"/>
</dbReference>
<dbReference type="Proteomes" id="UP000077013">
    <property type="component" value="Unassembled WGS sequence"/>
</dbReference>
<dbReference type="InterPro" id="IPR029052">
    <property type="entry name" value="Metallo-depent_PP-like"/>
</dbReference>
<evidence type="ECO:0000259" key="1">
    <source>
        <dbReference type="Pfam" id="PF00149"/>
    </source>
</evidence>
<protein>
    <submittedName>
        <fullName evidence="2">Metallophosphatase</fullName>
    </submittedName>
</protein>
<dbReference type="PANTHER" id="PTHR42850:SF4">
    <property type="entry name" value="ZINC-DEPENDENT ENDOPOLYPHOSPHATASE"/>
    <property type="match status" value="1"/>
</dbReference>
<dbReference type="GO" id="GO:0016791">
    <property type="term" value="F:phosphatase activity"/>
    <property type="evidence" value="ECO:0007669"/>
    <property type="project" value="TreeGrafter"/>
</dbReference>
<sequence>MMRTLVFGDIHGGYKALLQAIKLVQPAIEDRLIFVGDYVDGWSESLEVISYLIALSEKHHCIFIRGNHDELLYKFLKHGDANAMWLAHGGESSKKRYEDLSEEILNKHIEFLEQLRNYYVDEENRLYLHAGFTDQSGPEHEFYPNTMYWDRTLWEMVCGMDPELTPNDTKYPKRLKLFSEIYIGHTPTTRIGKAVPTQFANVWNTDTGAAFKGPLSVIDVNTKEFWQSDPVWKLYPNEQGRN</sequence>
<evidence type="ECO:0000313" key="3">
    <source>
        <dbReference type="Proteomes" id="UP000077013"/>
    </source>
</evidence>
<accession>A0A167J4Y7</accession>
<keyword evidence="3" id="KW-1185">Reference proteome</keyword>
<dbReference type="GO" id="GO:0110154">
    <property type="term" value="P:RNA decapping"/>
    <property type="evidence" value="ECO:0007669"/>
    <property type="project" value="TreeGrafter"/>
</dbReference>
<dbReference type="SUPFAM" id="SSF56300">
    <property type="entry name" value="Metallo-dependent phosphatases"/>
    <property type="match status" value="1"/>
</dbReference>
<dbReference type="InterPro" id="IPR050126">
    <property type="entry name" value="Ap4A_hydrolase"/>
</dbReference>
<organism evidence="2 3">
    <name type="scientific">Cochleicola gelatinilyticus</name>
    <dbReference type="NCBI Taxonomy" id="1763537"/>
    <lineage>
        <taxon>Bacteria</taxon>
        <taxon>Pseudomonadati</taxon>
        <taxon>Bacteroidota</taxon>
        <taxon>Flavobacteriia</taxon>
        <taxon>Flavobacteriales</taxon>
        <taxon>Flavobacteriaceae</taxon>
        <taxon>Cochleicola</taxon>
    </lineage>
</organism>
<gene>
    <name evidence="2" type="ORF">ULVI_06285</name>
</gene>
<dbReference type="OrthoDB" id="9808081at2"/>
<dbReference type="Gene3D" id="3.60.21.10">
    <property type="match status" value="1"/>
</dbReference>
<dbReference type="CDD" id="cd00144">
    <property type="entry name" value="MPP_PPP_family"/>
    <property type="match status" value="1"/>
</dbReference>